<sequence length="118" mass="13153">MVTSDKKAMYVSGGFCRLTGELDYDVSVEGTHFKGTCYLTNRPRLDLIGLDWIEKRGLLDVPLNHFFNGVHSTRPSLAKSNQLTTNLMSTPPPAKVPKKKKEEEPGDKPPAAFEPHQL</sequence>
<proteinExistence type="predicted"/>
<evidence type="ECO:0000313" key="2">
    <source>
        <dbReference type="EMBL" id="VDK43339.1"/>
    </source>
</evidence>
<feature type="compositionally biased region" description="Polar residues" evidence="1">
    <location>
        <begin position="80"/>
        <end position="89"/>
    </location>
</feature>
<feature type="region of interest" description="Disordered" evidence="1">
    <location>
        <begin position="80"/>
        <end position="118"/>
    </location>
</feature>
<name>A0A3P6Q4E2_DIBLA</name>
<keyword evidence="3" id="KW-1185">Reference proteome</keyword>
<dbReference type="OrthoDB" id="6284779at2759"/>
<evidence type="ECO:0000313" key="3">
    <source>
        <dbReference type="Proteomes" id="UP000281553"/>
    </source>
</evidence>
<dbReference type="EMBL" id="UYRU01009054">
    <property type="protein sequence ID" value="VDK43339.1"/>
    <property type="molecule type" value="Genomic_DNA"/>
</dbReference>
<dbReference type="AlphaFoldDB" id="A0A3P6Q4E2"/>
<evidence type="ECO:0000256" key="1">
    <source>
        <dbReference type="SAM" id="MobiDB-lite"/>
    </source>
</evidence>
<gene>
    <name evidence="2" type="ORF">DILT_LOCUS1376</name>
</gene>
<dbReference type="Proteomes" id="UP000281553">
    <property type="component" value="Unassembled WGS sequence"/>
</dbReference>
<accession>A0A3P6Q4E2</accession>
<reference evidence="2 3" key="1">
    <citation type="submission" date="2018-11" db="EMBL/GenBank/DDBJ databases">
        <authorList>
            <consortium name="Pathogen Informatics"/>
        </authorList>
    </citation>
    <scope>NUCLEOTIDE SEQUENCE [LARGE SCALE GENOMIC DNA]</scope>
</reference>
<organism evidence="2 3">
    <name type="scientific">Dibothriocephalus latus</name>
    <name type="common">Fish tapeworm</name>
    <name type="synonym">Diphyllobothrium latum</name>
    <dbReference type="NCBI Taxonomy" id="60516"/>
    <lineage>
        <taxon>Eukaryota</taxon>
        <taxon>Metazoa</taxon>
        <taxon>Spiralia</taxon>
        <taxon>Lophotrochozoa</taxon>
        <taxon>Platyhelminthes</taxon>
        <taxon>Cestoda</taxon>
        <taxon>Eucestoda</taxon>
        <taxon>Diphyllobothriidea</taxon>
        <taxon>Diphyllobothriidae</taxon>
        <taxon>Dibothriocephalus</taxon>
    </lineage>
</organism>
<protein>
    <submittedName>
        <fullName evidence="2">Uncharacterized protein</fullName>
    </submittedName>
</protein>